<keyword evidence="2" id="KW-1185">Reference proteome</keyword>
<dbReference type="AlphaFoldDB" id="A0A1I7TTT5"/>
<dbReference type="Proteomes" id="UP000095282">
    <property type="component" value="Unplaced"/>
</dbReference>
<proteinExistence type="predicted"/>
<protein>
    <submittedName>
        <fullName evidence="3">FBA_2 domain-containing protein</fullName>
    </submittedName>
</protein>
<organism evidence="2 3">
    <name type="scientific">Caenorhabditis tropicalis</name>
    <dbReference type="NCBI Taxonomy" id="1561998"/>
    <lineage>
        <taxon>Eukaryota</taxon>
        <taxon>Metazoa</taxon>
        <taxon>Ecdysozoa</taxon>
        <taxon>Nematoda</taxon>
        <taxon>Chromadorea</taxon>
        <taxon>Rhabditida</taxon>
        <taxon>Rhabditina</taxon>
        <taxon>Rhabditomorpha</taxon>
        <taxon>Rhabditoidea</taxon>
        <taxon>Rhabditidae</taxon>
        <taxon>Peloderinae</taxon>
        <taxon>Caenorhabditis</taxon>
    </lineage>
</organism>
<dbReference type="InterPro" id="IPR055578">
    <property type="entry name" value="DUF7154"/>
</dbReference>
<dbReference type="Pfam" id="PF23673">
    <property type="entry name" value="DUF7154"/>
    <property type="match status" value="1"/>
</dbReference>
<evidence type="ECO:0000313" key="3">
    <source>
        <dbReference type="WBParaSite" id="Csp11.Scaffold629.g11710.t1"/>
    </source>
</evidence>
<evidence type="ECO:0000313" key="2">
    <source>
        <dbReference type="Proteomes" id="UP000095282"/>
    </source>
</evidence>
<dbReference type="STRING" id="1561998.A0A1I7TTT5"/>
<reference evidence="3" key="1">
    <citation type="submission" date="2016-11" db="UniProtKB">
        <authorList>
            <consortium name="WormBaseParasite"/>
        </authorList>
    </citation>
    <scope>IDENTIFICATION</scope>
</reference>
<dbReference type="eggNOG" id="KOG4297">
    <property type="taxonomic scope" value="Eukaryota"/>
</dbReference>
<sequence length="145" mass="16373">MTSTNSSGGLYSETLYNIASQTNGFCSFDTDDEIIMGLAQSPAFYNPYLLYAVNPTVSGKGPMNVLKKCLLSWTYNGTNGQVGLSDGNEWGQNFGNSYVSWPYVQDVLYNMTLDYEYLDSKTRTLQIRIRQDNSTTLDYWPPYDN</sequence>
<name>A0A1I7TTT5_9PELO</name>
<dbReference type="WBParaSite" id="Csp11.Scaffold629.g11710.t1">
    <property type="protein sequence ID" value="Csp11.Scaffold629.g11710.t1"/>
    <property type="gene ID" value="Csp11.Scaffold629.g11710"/>
</dbReference>
<accession>A0A1I7TTT5</accession>
<evidence type="ECO:0000259" key="1">
    <source>
        <dbReference type="Pfam" id="PF23673"/>
    </source>
</evidence>
<feature type="domain" description="DUF7154" evidence="1">
    <location>
        <begin position="40"/>
        <end position="130"/>
    </location>
</feature>